<dbReference type="InterPro" id="IPR036034">
    <property type="entry name" value="PDZ_sf"/>
</dbReference>
<dbReference type="GO" id="GO:0006508">
    <property type="term" value="P:proteolysis"/>
    <property type="evidence" value="ECO:0007669"/>
    <property type="project" value="UniProtKB-KW"/>
</dbReference>
<protein>
    <recommendedName>
        <fullName evidence="6">PDZ domain-containing protein</fullName>
    </recommendedName>
</protein>
<feature type="coiled-coil region" evidence="3">
    <location>
        <begin position="79"/>
        <end position="115"/>
    </location>
</feature>
<evidence type="ECO:0000256" key="2">
    <source>
        <dbReference type="ARBA" id="ARBA00022801"/>
    </source>
</evidence>
<sequence length="630" mass="68396">MNQGLRNTLGNVLLALAAALLLFSCVHAPVNGLAGRDFQNLSIEQLQLVSKEDPESCLETISALRTKGLDDPVLSSSWKDLEDKSLARLLERLEQEEAEGRWAEAERSLASLEAARFILSDSGILKNYFNGDNSRLEKSRLRVLQARSEEFYAKGLYAPGVNYLNRILDTLAASGDARIVPEASYLTLWLERSRTKGDDFTSERLSSLLKPGSTSKSAQSDDGRAEQEPEGFSNNPKASLAELAEGVVTVHVDKGLKLQRGLAYPDRVLGSAFQVDDQGYYLSNYHVIASEVDPGYEGYSSLSIRPFDKPEARIPGKVVGWNKELDVALLKSEASARTLYLHSSNDPAKGLRVYAIGSPVGLESSVSSGIISSPGRRILAWGEALQVDVPVNPGSSGGPLLDEKGRVVGLIFAGLSGFQGLNFALSPSWISRLLPSLFAGGEIELSWIGLGLAKTLDGQLEISYVSSWRQAVRPGDRLLAIDGQPIKELSQAQYLLTGKPLNSLCALSLVREGKPIHILLKTQAMPKSPMIKQAKSEASEDLLQAVTGMLLEHISGPRGPGGSYKILKLWPGLPADESGLREGDLIKFARFRGNYPEGLASFDISVKSPASGYLERTMRLVLSLEMNNFI</sequence>
<dbReference type="PANTHER" id="PTHR43343:SF3">
    <property type="entry name" value="PROTEASE DO-LIKE 8, CHLOROPLASTIC"/>
    <property type="match status" value="1"/>
</dbReference>
<dbReference type="InterPro" id="IPR051201">
    <property type="entry name" value="Chloro_Bact_Ser_Proteases"/>
</dbReference>
<dbReference type="PROSITE" id="PS51257">
    <property type="entry name" value="PROKAR_LIPOPROTEIN"/>
    <property type="match status" value="1"/>
</dbReference>
<gene>
    <name evidence="5" type="ORF">SDC9_12103</name>
</gene>
<evidence type="ECO:0000256" key="1">
    <source>
        <dbReference type="ARBA" id="ARBA00022670"/>
    </source>
</evidence>
<comment type="caution">
    <text evidence="5">The sequence shown here is derived from an EMBL/GenBank/DDBJ whole genome shotgun (WGS) entry which is preliminary data.</text>
</comment>
<evidence type="ECO:0000256" key="3">
    <source>
        <dbReference type="SAM" id="Coils"/>
    </source>
</evidence>
<dbReference type="Pfam" id="PF13365">
    <property type="entry name" value="Trypsin_2"/>
    <property type="match status" value="1"/>
</dbReference>
<dbReference type="AlphaFoldDB" id="A0A644THF6"/>
<dbReference type="Gene3D" id="2.30.42.10">
    <property type="match status" value="1"/>
</dbReference>
<keyword evidence="1" id="KW-0645">Protease</keyword>
<dbReference type="Gene3D" id="2.40.10.120">
    <property type="match status" value="1"/>
</dbReference>
<reference evidence="5" key="1">
    <citation type="submission" date="2019-08" db="EMBL/GenBank/DDBJ databases">
        <authorList>
            <person name="Kucharzyk K."/>
            <person name="Murdoch R.W."/>
            <person name="Higgins S."/>
            <person name="Loffler F."/>
        </authorList>
    </citation>
    <scope>NUCLEOTIDE SEQUENCE</scope>
</reference>
<accession>A0A644THF6</accession>
<feature type="region of interest" description="Disordered" evidence="4">
    <location>
        <begin position="201"/>
        <end position="236"/>
    </location>
</feature>
<dbReference type="InterPro" id="IPR001940">
    <property type="entry name" value="Peptidase_S1C"/>
</dbReference>
<dbReference type="SUPFAM" id="SSF50156">
    <property type="entry name" value="PDZ domain-like"/>
    <property type="match status" value="1"/>
</dbReference>
<dbReference type="SUPFAM" id="SSF50494">
    <property type="entry name" value="Trypsin-like serine proteases"/>
    <property type="match status" value="1"/>
</dbReference>
<organism evidence="5">
    <name type="scientific">bioreactor metagenome</name>
    <dbReference type="NCBI Taxonomy" id="1076179"/>
    <lineage>
        <taxon>unclassified sequences</taxon>
        <taxon>metagenomes</taxon>
        <taxon>ecological metagenomes</taxon>
    </lineage>
</organism>
<proteinExistence type="predicted"/>
<dbReference type="EMBL" id="VSSQ01000032">
    <property type="protein sequence ID" value="MPL66428.1"/>
    <property type="molecule type" value="Genomic_DNA"/>
</dbReference>
<evidence type="ECO:0000313" key="5">
    <source>
        <dbReference type="EMBL" id="MPL66428.1"/>
    </source>
</evidence>
<keyword evidence="3" id="KW-0175">Coiled coil</keyword>
<dbReference type="GO" id="GO:0004252">
    <property type="term" value="F:serine-type endopeptidase activity"/>
    <property type="evidence" value="ECO:0007669"/>
    <property type="project" value="InterPro"/>
</dbReference>
<keyword evidence="2" id="KW-0378">Hydrolase</keyword>
<evidence type="ECO:0008006" key="6">
    <source>
        <dbReference type="Google" id="ProtNLM"/>
    </source>
</evidence>
<name>A0A644THF6_9ZZZZ</name>
<dbReference type="InterPro" id="IPR009003">
    <property type="entry name" value="Peptidase_S1_PA"/>
</dbReference>
<dbReference type="PRINTS" id="PR00834">
    <property type="entry name" value="PROTEASES2C"/>
</dbReference>
<evidence type="ECO:0000256" key="4">
    <source>
        <dbReference type="SAM" id="MobiDB-lite"/>
    </source>
</evidence>
<dbReference type="PANTHER" id="PTHR43343">
    <property type="entry name" value="PEPTIDASE S12"/>
    <property type="match status" value="1"/>
</dbReference>